<proteinExistence type="inferred from homology"/>
<comment type="function">
    <text evidence="7">Acts as an adapter for the XPO1/CRM1-mediated export of the 60S ribosomal subunit.</text>
</comment>
<dbReference type="GO" id="GO:0005634">
    <property type="term" value="C:nucleus"/>
    <property type="evidence" value="ECO:0007669"/>
    <property type="project" value="UniProtKB-SubCell"/>
</dbReference>
<dbReference type="eggNOG" id="KOG2613">
    <property type="taxonomic scope" value="Eukaryota"/>
</dbReference>
<feature type="domain" description="60S ribosomal export protein NMD3 SH3" evidence="10">
    <location>
        <begin position="246"/>
        <end position="293"/>
    </location>
</feature>
<evidence type="ECO:0000256" key="4">
    <source>
        <dbReference type="ARBA" id="ARBA00022490"/>
    </source>
</evidence>
<keyword evidence="3 7" id="KW-0813">Transport</keyword>
<keyword evidence="12" id="KW-1185">Reference proteome</keyword>
<evidence type="ECO:0000313" key="12">
    <source>
        <dbReference type="Proteomes" id="UP000030693"/>
    </source>
</evidence>
<dbReference type="GO" id="GO:0043023">
    <property type="term" value="F:ribosomal large subunit binding"/>
    <property type="evidence" value="ECO:0007669"/>
    <property type="project" value="InterPro"/>
</dbReference>
<dbReference type="InterPro" id="IPR039768">
    <property type="entry name" value="Nmd3"/>
</dbReference>
<dbReference type="Pfam" id="PF21192">
    <property type="entry name" value="OB_NMD3"/>
    <property type="match status" value="1"/>
</dbReference>
<dbReference type="STRING" id="691883.A0A058Z6X8"/>
<evidence type="ECO:0000259" key="10">
    <source>
        <dbReference type="Pfam" id="PF21193"/>
    </source>
</evidence>
<dbReference type="Pfam" id="PF21193">
    <property type="entry name" value="NMD_SH3"/>
    <property type="match status" value="1"/>
</dbReference>
<dbReference type="OMA" id="VILVRKH"/>
<protein>
    <recommendedName>
        <fullName evidence="2 7">60S ribosomal export protein NMD3</fullName>
    </recommendedName>
</protein>
<reference evidence="11" key="1">
    <citation type="submission" date="2013-04" db="EMBL/GenBank/DDBJ databases">
        <title>The Genome Sequence of Fonticula alba ATCC 38817.</title>
        <authorList>
            <consortium name="The Broad Institute Genomics Platform"/>
            <person name="Russ C."/>
            <person name="Cuomo C."/>
            <person name="Burger G."/>
            <person name="Gray M.W."/>
            <person name="Holland P.W.H."/>
            <person name="King N."/>
            <person name="Lang F.B.F."/>
            <person name="Roger A.J."/>
            <person name="Ruiz-Trillo I."/>
            <person name="Brown M."/>
            <person name="Walker B."/>
            <person name="Young S."/>
            <person name="Zeng Q."/>
            <person name="Gargeya S."/>
            <person name="Fitzgerald M."/>
            <person name="Haas B."/>
            <person name="Abouelleil A."/>
            <person name="Allen A.W."/>
            <person name="Alvarado L."/>
            <person name="Arachchi H.M."/>
            <person name="Berlin A.M."/>
            <person name="Chapman S.B."/>
            <person name="Gainer-Dewar J."/>
            <person name="Goldberg J."/>
            <person name="Griggs A."/>
            <person name="Gujja S."/>
            <person name="Hansen M."/>
            <person name="Howarth C."/>
            <person name="Imamovic A."/>
            <person name="Ireland A."/>
            <person name="Larimer J."/>
            <person name="McCowan C."/>
            <person name="Murphy C."/>
            <person name="Pearson M."/>
            <person name="Poon T.W."/>
            <person name="Priest M."/>
            <person name="Roberts A."/>
            <person name="Saif S."/>
            <person name="Shea T."/>
            <person name="Sisk P."/>
            <person name="Sykes S."/>
            <person name="Wortman J."/>
            <person name="Nusbaum C."/>
            <person name="Birren B."/>
        </authorList>
    </citation>
    <scope>NUCLEOTIDE SEQUENCE [LARGE SCALE GENOMIC DNA]</scope>
    <source>
        <strain evidence="11">ATCC 38817</strain>
    </source>
</reference>
<evidence type="ECO:0000313" key="11">
    <source>
        <dbReference type="EMBL" id="KCV70029.1"/>
    </source>
</evidence>
<dbReference type="PANTHER" id="PTHR12746:SF2">
    <property type="entry name" value="60S RIBOSOMAL EXPORT PROTEIN NMD3"/>
    <property type="match status" value="1"/>
</dbReference>
<comment type="similarity">
    <text evidence="1 7">Belongs to the NMD3 family.</text>
</comment>
<dbReference type="PANTHER" id="PTHR12746">
    <property type="entry name" value="NONSENSE-MEDIATED MRNA DECAY PROTEIN 3"/>
    <property type="match status" value="1"/>
</dbReference>
<dbReference type="GO" id="GO:0015031">
    <property type="term" value="P:protein transport"/>
    <property type="evidence" value="ECO:0007669"/>
    <property type="project" value="UniProtKB-KW"/>
</dbReference>
<name>A0A058Z6X8_FONAL</name>
<dbReference type="OrthoDB" id="203821at2759"/>
<evidence type="ECO:0000256" key="7">
    <source>
        <dbReference type="RuleBase" id="RU364108"/>
    </source>
</evidence>
<dbReference type="Proteomes" id="UP000030693">
    <property type="component" value="Unassembled WGS sequence"/>
</dbReference>
<evidence type="ECO:0000256" key="2">
    <source>
        <dbReference type="ARBA" id="ARBA00017035"/>
    </source>
</evidence>
<evidence type="ECO:0000256" key="3">
    <source>
        <dbReference type="ARBA" id="ARBA00022448"/>
    </source>
</evidence>
<evidence type="ECO:0000256" key="1">
    <source>
        <dbReference type="ARBA" id="ARBA00009794"/>
    </source>
</evidence>
<dbReference type="GO" id="GO:0000055">
    <property type="term" value="P:ribosomal large subunit export from nucleus"/>
    <property type="evidence" value="ECO:0007669"/>
    <property type="project" value="TreeGrafter"/>
</dbReference>
<dbReference type="GO" id="GO:0005737">
    <property type="term" value="C:cytoplasm"/>
    <property type="evidence" value="ECO:0007669"/>
    <property type="project" value="UniProtKB-SubCell"/>
</dbReference>
<dbReference type="AlphaFoldDB" id="A0A058Z6X8"/>
<dbReference type="InterPro" id="IPR007064">
    <property type="entry name" value="Nmd3_N"/>
</dbReference>
<keyword evidence="6 7" id="KW-0539">Nucleus</keyword>
<evidence type="ECO:0000259" key="8">
    <source>
        <dbReference type="Pfam" id="PF04981"/>
    </source>
</evidence>
<organism evidence="11">
    <name type="scientific">Fonticula alba</name>
    <name type="common">Slime mold</name>
    <dbReference type="NCBI Taxonomy" id="691883"/>
    <lineage>
        <taxon>Eukaryota</taxon>
        <taxon>Rotosphaerida</taxon>
        <taxon>Fonticulaceae</taxon>
        <taxon>Fonticula</taxon>
    </lineage>
</organism>
<dbReference type="InterPro" id="IPR048899">
    <property type="entry name" value="NMD_SH3"/>
</dbReference>
<keyword evidence="4 7" id="KW-0963">Cytoplasm</keyword>
<dbReference type="InterPro" id="IPR048898">
    <property type="entry name" value="OB_NMD3"/>
</dbReference>
<keyword evidence="5 7" id="KW-0653">Protein transport</keyword>
<dbReference type="GeneID" id="20528220"/>
<evidence type="ECO:0000256" key="5">
    <source>
        <dbReference type="ARBA" id="ARBA00022927"/>
    </source>
</evidence>
<dbReference type="EMBL" id="KB932205">
    <property type="protein sequence ID" value="KCV70029.1"/>
    <property type="molecule type" value="Genomic_DNA"/>
</dbReference>
<feature type="domain" description="Nmd3 N-terminal" evidence="8">
    <location>
        <begin position="15"/>
        <end position="242"/>
    </location>
</feature>
<sequence length="510" mass="58238">MEYINVTNTQQRILCCNCGVAIPPNPANMCVDCIRNEIDITEGISKQLVIQFCSSCERYLQPPNHWVAADLESRELLSLCLKRMKGMNKVRLVDAGFIWTEPHSKRLKVKLTIQKEVHAGMILQQVFVVDFVVAGMMCEDCHRVEAKDMWRACVQVRQKVPHKRTFFYLEQLIIKHQQHRYTTNIKETPDGIDFFFANKTHASKFHDFVASVCPTRYKVSEEVISIDVHAHTANYKYTYSVEMVPICRDDLICLPRSLRAHLGNMGPLVLCSKIGNSVHLVDPNTLQIAEMSAASYWRSPFTTLCNIKSLTEYIVLDVEPLGPVRGKNVLCEMELARKSDFGFNDTTFFVRSHLGAILQPGDSCLGYDIANANFNSDHFEEYNRAELPDVIVVKKAYSNSRRKRRNRNWKLQHITNETAISGPVDKRKGPATHEDYEQFLRDLEEDFEFRSAINLYKSANQPALPVHGEESNMDTDFDDDAEIPEIDIDELLDDMAEMNIADVEMAGDGV</sequence>
<accession>A0A058Z6X8</accession>
<comment type="subcellular location">
    <subcellularLocation>
        <location evidence="7">Cytoplasm</location>
    </subcellularLocation>
    <subcellularLocation>
        <location evidence="7">Nucleus</location>
    </subcellularLocation>
</comment>
<evidence type="ECO:0000259" key="9">
    <source>
        <dbReference type="Pfam" id="PF21192"/>
    </source>
</evidence>
<dbReference type="Pfam" id="PF04981">
    <property type="entry name" value="NMD3"/>
    <property type="match status" value="1"/>
</dbReference>
<gene>
    <name evidence="11" type="ORF">H696_03495</name>
</gene>
<evidence type="ECO:0000256" key="6">
    <source>
        <dbReference type="ARBA" id="ARBA00023242"/>
    </source>
</evidence>
<feature type="domain" description="60S ribosomal export protein NMD3 OB-fold" evidence="9">
    <location>
        <begin position="310"/>
        <end position="395"/>
    </location>
</feature>
<dbReference type="RefSeq" id="XP_009495635.1">
    <property type="nucleotide sequence ID" value="XM_009497360.1"/>
</dbReference>